<accession>A0A2M9H949</accession>
<dbReference type="InterPro" id="IPR029062">
    <property type="entry name" value="Class_I_gatase-like"/>
</dbReference>
<dbReference type="PANTHER" id="PTHR37947:SF1">
    <property type="entry name" value="BLL2462 PROTEIN"/>
    <property type="match status" value="1"/>
</dbReference>
<keyword evidence="3" id="KW-1185">Reference proteome</keyword>
<sequence>MAKVLLAGESWISSTTEFKGYDSFTSTKLEIGCEVLLRELRNAGHEITHLLAHDVPEHFPWTREELDQYDVVILSDIGSNSLTLSNGVFALGRPSSNRMMLLRDWVEDGGSLMMAGGYLSFAGFEGKAHYHGTPVEEALPVEILPYDDRVEAPQGINPKEVGPNAICDGLGEFPRILGYQKVTPKSGSRVLMTVDDNPLLITGTYGEGRSLAYTTDIAPHWASEEFMNWSGYGPFFSRCIDWLAGSL</sequence>
<dbReference type="EMBL" id="PEBI01000002">
    <property type="protein sequence ID" value="PJM73334.1"/>
    <property type="molecule type" value="Genomic_DNA"/>
</dbReference>
<dbReference type="Proteomes" id="UP000229095">
    <property type="component" value="Unassembled WGS sequence"/>
</dbReference>
<name>A0A2M9H949_9BIFI</name>
<organism evidence="2 3">
    <name type="scientific">Bifidobacterium primatium</name>
    <dbReference type="NCBI Taxonomy" id="2045438"/>
    <lineage>
        <taxon>Bacteria</taxon>
        <taxon>Bacillati</taxon>
        <taxon>Actinomycetota</taxon>
        <taxon>Actinomycetes</taxon>
        <taxon>Bifidobacteriales</taxon>
        <taxon>Bifidobacteriaceae</taxon>
        <taxon>Bifidobacterium</taxon>
    </lineage>
</organism>
<protein>
    <submittedName>
        <fullName evidence="2">Cytoplasmic protein</fullName>
    </submittedName>
</protein>
<gene>
    <name evidence="2" type="ORF">CS006_04655</name>
</gene>
<evidence type="ECO:0000313" key="3">
    <source>
        <dbReference type="Proteomes" id="UP000229095"/>
    </source>
</evidence>
<dbReference type="RefSeq" id="WP_100510624.1">
    <property type="nucleotide sequence ID" value="NZ_PEBI01000002.1"/>
</dbReference>
<dbReference type="AlphaFoldDB" id="A0A2M9H949"/>
<proteinExistence type="predicted"/>
<dbReference type="SUPFAM" id="SSF52317">
    <property type="entry name" value="Class I glutamine amidotransferase-like"/>
    <property type="match status" value="1"/>
</dbReference>
<reference evidence="2 3" key="1">
    <citation type="submission" date="2017-10" db="EMBL/GenBank/DDBJ databases">
        <title>Draft genome sequences of strains TRE 1, TRE 9, TRE H and TRI 7, isolated from tamarins, belonging to four potential novel Bifidobacterium species.</title>
        <authorList>
            <person name="Mattarelli P."/>
            <person name="Modesto M."/>
            <person name="Puglisi E."/>
            <person name="Morelli L."/>
            <person name="Spezio C."/>
            <person name="Bonetti A."/>
            <person name="Sandri C."/>
        </authorList>
    </citation>
    <scope>NUCLEOTIDE SEQUENCE [LARGE SCALE GENOMIC DNA]</scope>
    <source>
        <strain evidence="3">TRE1</strain>
    </source>
</reference>
<dbReference type="InterPro" id="IPR010768">
    <property type="entry name" value="GATase1-like"/>
</dbReference>
<evidence type="ECO:0000313" key="2">
    <source>
        <dbReference type="EMBL" id="PJM73334.1"/>
    </source>
</evidence>
<evidence type="ECO:0000259" key="1">
    <source>
        <dbReference type="Pfam" id="PF07090"/>
    </source>
</evidence>
<dbReference type="PANTHER" id="PTHR37947">
    <property type="entry name" value="BLL2462 PROTEIN"/>
    <property type="match status" value="1"/>
</dbReference>
<dbReference type="OrthoDB" id="9781333at2"/>
<dbReference type="CDD" id="cd03143">
    <property type="entry name" value="A4_beta-galactosidase_middle_domain"/>
    <property type="match status" value="1"/>
</dbReference>
<dbReference type="Gene3D" id="3.40.50.880">
    <property type="match status" value="1"/>
</dbReference>
<dbReference type="Pfam" id="PF07090">
    <property type="entry name" value="GATase1_like"/>
    <property type="match status" value="1"/>
</dbReference>
<comment type="caution">
    <text evidence="2">The sequence shown here is derived from an EMBL/GenBank/DDBJ whole genome shotgun (WGS) entry which is preliminary data.</text>
</comment>
<feature type="domain" description="Putative glutamine amidotransferase" evidence="1">
    <location>
        <begin position="3"/>
        <end position="244"/>
    </location>
</feature>